<dbReference type="Proteomes" id="UP000244937">
    <property type="component" value="Chromosome"/>
</dbReference>
<dbReference type="SUPFAM" id="SSF51735">
    <property type="entry name" value="NAD(P)-binding Rossmann-fold domains"/>
    <property type="match status" value="1"/>
</dbReference>
<feature type="domain" description="NAD-dependent epimerase/dehydratase" evidence="1">
    <location>
        <begin position="2"/>
        <end position="190"/>
    </location>
</feature>
<gene>
    <name evidence="2" type="ORF">HYN49_02335</name>
</gene>
<reference evidence="2 3" key="1">
    <citation type="submission" date="2018-05" db="EMBL/GenBank/DDBJ databases">
        <title>Genome sequencing of Flavobacterium sp. HYN0049.</title>
        <authorList>
            <person name="Yi H."/>
            <person name="Baek C."/>
        </authorList>
    </citation>
    <scope>NUCLEOTIDE SEQUENCE [LARGE SCALE GENOMIC DNA]</scope>
    <source>
        <strain evidence="2 3">HYN0049</strain>
    </source>
</reference>
<dbReference type="AlphaFoldDB" id="A0A2S1SEK6"/>
<dbReference type="EMBL" id="CP029187">
    <property type="protein sequence ID" value="AWI24821.1"/>
    <property type="molecule type" value="Genomic_DNA"/>
</dbReference>
<keyword evidence="3" id="KW-1185">Reference proteome</keyword>
<proteinExistence type="predicted"/>
<dbReference type="InterPro" id="IPR001509">
    <property type="entry name" value="Epimerase_deHydtase"/>
</dbReference>
<name>A0A2S1SEK6_9FLAO</name>
<dbReference type="InterPro" id="IPR036291">
    <property type="entry name" value="NAD(P)-bd_dom_sf"/>
</dbReference>
<organism evidence="2 3">
    <name type="scientific">Flavobacterium pallidum</name>
    <dbReference type="NCBI Taxonomy" id="2172098"/>
    <lineage>
        <taxon>Bacteria</taxon>
        <taxon>Pseudomonadati</taxon>
        <taxon>Bacteroidota</taxon>
        <taxon>Flavobacteriia</taxon>
        <taxon>Flavobacteriales</taxon>
        <taxon>Flavobacteriaceae</taxon>
        <taxon>Flavobacterium</taxon>
    </lineage>
</organism>
<dbReference type="RefSeq" id="WP_108902618.1">
    <property type="nucleotide sequence ID" value="NZ_CP029187.1"/>
</dbReference>
<dbReference type="OrthoDB" id="596910at2"/>
<accession>A0A2S1SEK6</accession>
<dbReference type="GO" id="GO:0004029">
    <property type="term" value="F:aldehyde dehydrogenase (NAD+) activity"/>
    <property type="evidence" value="ECO:0007669"/>
    <property type="project" value="TreeGrafter"/>
</dbReference>
<evidence type="ECO:0000313" key="3">
    <source>
        <dbReference type="Proteomes" id="UP000244937"/>
    </source>
</evidence>
<dbReference type="PANTHER" id="PTHR48079">
    <property type="entry name" value="PROTEIN YEEZ"/>
    <property type="match status" value="1"/>
</dbReference>
<evidence type="ECO:0000313" key="2">
    <source>
        <dbReference type="EMBL" id="AWI24821.1"/>
    </source>
</evidence>
<dbReference type="InterPro" id="IPR051783">
    <property type="entry name" value="NAD(P)-dependent_oxidoreduct"/>
</dbReference>
<dbReference type="Pfam" id="PF01370">
    <property type="entry name" value="Epimerase"/>
    <property type="match status" value="1"/>
</dbReference>
<dbReference type="KEGG" id="fpal:HYN49_02335"/>
<dbReference type="Gene3D" id="3.40.50.720">
    <property type="entry name" value="NAD(P)-binding Rossmann-like Domain"/>
    <property type="match status" value="1"/>
</dbReference>
<sequence>MILVTGGTGLVGMHLLMLLAEKEEAVLAIYRNTEGIEKVKRLFEMQHKADSFHKIEWQQADITDIPSLENVFSGISKVYHCAAMISFDQSDEGILRKVNIEGTANIVNFCLAKEVQKLCFVSSIAALGDVAVNETVISEETEWNPEKYHSDYAISKYGAEMEVWRGQQEGLETVIVNPGVIIGPFASKADWQNGSGRIFWEISKGMKYYTKGATGFVGVWDVAAIMHQLMESPIQSQRFALVSEIMSFEVLSKMIAHEIGVKAPTVYAKKWMTEWAWRIDGVLSFLFFKNRKLSKAAAKSLHALEQYDNSKVRQALHFDFESIPAVINKTAVFFRKT</sequence>
<dbReference type="GO" id="GO:0005737">
    <property type="term" value="C:cytoplasm"/>
    <property type="evidence" value="ECO:0007669"/>
    <property type="project" value="TreeGrafter"/>
</dbReference>
<dbReference type="PANTHER" id="PTHR48079:SF6">
    <property type="entry name" value="NAD(P)-BINDING DOMAIN-CONTAINING PROTEIN-RELATED"/>
    <property type="match status" value="1"/>
</dbReference>
<protein>
    <submittedName>
        <fullName evidence="2">NAD-dependent epimerase</fullName>
    </submittedName>
</protein>
<evidence type="ECO:0000259" key="1">
    <source>
        <dbReference type="Pfam" id="PF01370"/>
    </source>
</evidence>